<dbReference type="SMART" id="SM00320">
    <property type="entry name" value="WD40"/>
    <property type="match status" value="5"/>
</dbReference>
<evidence type="ECO:0000256" key="5">
    <source>
        <dbReference type="PROSITE-ProRule" id="PRU00221"/>
    </source>
</evidence>
<keyword evidence="4" id="KW-0677">Repeat</keyword>
<feature type="repeat" description="WD" evidence="5">
    <location>
        <begin position="266"/>
        <end position="294"/>
    </location>
</feature>
<accession>A0A7S4VTD3</accession>
<dbReference type="Pfam" id="PF00400">
    <property type="entry name" value="WD40"/>
    <property type="match status" value="3"/>
</dbReference>
<dbReference type="GO" id="GO:0045503">
    <property type="term" value="F:dynein light chain binding"/>
    <property type="evidence" value="ECO:0007669"/>
    <property type="project" value="TreeGrafter"/>
</dbReference>
<feature type="region of interest" description="Disordered" evidence="6">
    <location>
        <begin position="556"/>
        <end position="580"/>
    </location>
</feature>
<feature type="repeat" description="WD" evidence="5">
    <location>
        <begin position="412"/>
        <end position="454"/>
    </location>
</feature>
<comment type="subcellular location">
    <subcellularLocation>
        <location evidence="1">Cytoplasm</location>
    </subcellularLocation>
</comment>
<evidence type="ECO:0000313" key="7">
    <source>
        <dbReference type="EMBL" id="CAE4664645.1"/>
    </source>
</evidence>
<dbReference type="GO" id="GO:0045504">
    <property type="term" value="F:dynein heavy chain binding"/>
    <property type="evidence" value="ECO:0007669"/>
    <property type="project" value="TreeGrafter"/>
</dbReference>
<evidence type="ECO:0000256" key="4">
    <source>
        <dbReference type="ARBA" id="ARBA00022737"/>
    </source>
</evidence>
<keyword evidence="2" id="KW-0963">Cytoplasm</keyword>
<evidence type="ECO:0000256" key="2">
    <source>
        <dbReference type="ARBA" id="ARBA00022490"/>
    </source>
</evidence>
<evidence type="ECO:0000256" key="3">
    <source>
        <dbReference type="ARBA" id="ARBA00022574"/>
    </source>
</evidence>
<proteinExistence type="predicted"/>
<name>A0A7S4VTD3_9DINO</name>
<dbReference type="GO" id="GO:0042073">
    <property type="term" value="P:intraciliary transport"/>
    <property type="evidence" value="ECO:0007669"/>
    <property type="project" value="TreeGrafter"/>
</dbReference>
<evidence type="ECO:0000256" key="1">
    <source>
        <dbReference type="ARBA" id="ARBA00004496"/>
    </source>
</evidence>
<dbReference type="PANTHER" id="PTHR12442:SF26">
    <property type="entry name" value="CYTOPLASMIC DYNEIN 2 INTERMEDIATE CHAIN 2"/>
    <property type="match status" value="1"/>
</dbReference>
<dbReference type="InterPro" id="IPR015943">
    <property type="entry name" value="WD40/YVTN_repeat-like_dom_sf"/>
</dbReference>
<gene>
    <name evidence="7" type="ORF">AMON00008_LOCUS62090</name>
</gene>
<dbReference type="PANTHER" id="PTHR12442">
    <property type="entry name" value="DYNEIN INTERMEDIATE CHAIN"/>
    <property type="match status" value="1"/>
</dbReference>
<dbReference type="InterPro" id="IPR050687">
    <property type="entry name" value="Dynein_IC"/>
</dbReference>
<organism evidence="7">
    <name type="scientific">Alexandrium monilatum</name>
    <dbReference type="NCBI Taxonomy" id="311494"/>
    <lineage>
        <taxon>Eukaryota</taxon>
        <taxon>Sar</taxon>
        <taxon>Alveolata</taxon>
        <taxon>Dinophyceae</taxon>
        <taxon>Gonyaulacales</taxon>
        <taxon>Pyrocystaceae</taxon>
        <taxon>Alexandrium</taxon>
    </lineage>
</organism>
<dbReference type="GO" id="GO:0005868">
    <property type="term" value="C:cytoplasmic dynein complex"/>
    <property type="evidence" value="ECO:0007669"/>
    <property type="project" value="TreeGrafter"/>
</dbReference>
<reference evidence="7" key="1">
    <citation type="submission" date="2021-01" db="EMBL/GenBank/DDBJ databases">
        <authorList>
            <person name="Corre E."/>
            <person name="Pelletier E."/>
            <person name="Niang G."/>
            <person name="Scheremetjew M."/>
            <person name="Finn R."/>
            <person name="Kale V."/>
            <person name="Holt S."/>
            <person name="Cochrane G."/>
            <person name="Meng A."/>
            <person name="Brown T."/>
            <person name="Cohen L."/>
        </authorList>
    </citation>
    <scope>NUCLEOTIDE SEQUENCE</scope>
    <source>
        <strain evidence="7">CCMP3105</strain>
    </source>
</reference>
<dbReference type="SUPFAM" id="SSF50978">
    <property type="entry name" value="WD40 repeat-like"/>
    <property type="match status" value="1"/>
</dbReference>
<dbReference type="PROSITE" id="PS50082">
    <property type="entry name" value="WD_REPEATS_2"/>
    <property type="match status" value="2"/>
</dbReference>
<dbReference type="Gene3D" id="2.130.10.10">
    <property type="entry name" value="YVTN repeat-like/Quinoprotein amine dehydrogenase"/>
    <property type="match status" value="2"/>
</dbReference>
<dbReference type="GO" id="GO:0097014">
    <property type="term" value="C:ciliary plasm"/>
    <property type="evidence" value="ECO:0007669"/>
    <property type="project" value="TreeGrafter"/>
</dbReference>
<dbReference type="AlphaFoldDB" id="A0A7S4VTD3"/>
<feature type="compositionally biased region" description="Basic and acidic residues" evidence="6">
    <location>
        <begin position="563"/>
        <end position="580"/>
    </location>
</feature>
<dbReference type="InterPro" id="IPR001680">
    <property type="entry name" value="WD40_rpt"/>
</dbReference>
<sequence>MAAAVEHISLRLSDCNLDGVNVRSSGPATPRYKMVKDKDGKDYAQGARLQTDKIELVNRRLNSITVAEADAQTLSPADIAGVEPVYDEQALEEFLRRVRPIMEEELELALASLPAFDAYEPVWDDVGETCEVTHQVWKEGLVDLQIASVAWNTTGAMLACSYGKLDTYGWCEVTGPVCLWNIFRVDDGMKGEPDIDIQVQGFVMCLAFHPTQPGLLAGGTYNGELLIWNTASGELDPLIASSSIDDYFHREAIQEVNWIPADLSGSPDAYLIATVSGDGKVLIWDARDNDLSYPSRGFVLLGSKKKCLGGRSLSFSPLDPWLFVVGCETGTVMRAFRPPPGASVGKPQGNYSWRSSAVQLLDQLAANSRLQLQHHVEGYCRTVGVKEVTAEVVFRSKPDQAAIFPPPKTTDLEPHAGPVVVATFSPFHRKLLLTGSVDGAVKLFDVLQQRALLTLFPPSKHLSTCAVSAASWSSARPCVFAVAMEMGGVYIYDMLQSKQEPVLQLPLAASGSQKVTSLAFNPRQRGLLACGDAGGRVRVFRLPFKLSEQQKAEMSEISGLMGDKGEKSAGKPSLDRRGTM</sequence>
<keyword evidence="3 5" id="KW-0853">WD repeat</keyword>
<protein>
    <submittedName>
        <fullName evidence="7">Uncharacterized protein</fullName>
    </submittedName>
</protein>
<dbReference type="EMBL" id="HBNR01086642">
    <property type="protein sequence ID" value="CAE4664645.1"/>
    <property type="molecule type" value="Transcribed_RNA"/>
</dbReference>
<dbReference type="InterPro" id="IPR036322">
    <property type="entry name" value="WD40_repeat_dom_sf"/>
</dbReference>
<evidence type="ECO:0000256" key="6">
    <source>
        <dbReference type="SAM" id="MobiDB-lite"/>
    </source>
</evidence>